<comment type="caution">
    <text evidence="3">The sequence shown here is derived from an EMBL/GenBank/DDBJ whole genome shotgun (WGS) entry which is preliminary data.</text>
</comment>
<dbReference type="InterPro" id="IPR004252">
    <property type="entry name" value="Probable_transposase_24"/>
</dbReference>
<feature type="region of interest" description="Disordered" evidence="2">
    <location>
        <begin position="204"/>
        <end position="223"/>
    </location>
</feature>
<sequence length="365" mass="41595">MGLDSSKLVRELRGPIQLTFDIKIGRPNNTEHNKMFTTECGVICRNHAPLRLSRWGDISSTDYGELVRRLQNKFQWDVTDTVATEFINKQLGQVWRQQRCDHAKRIQELIAKGSDPHAHPATGVTQADWEWIVDFIRSDTYQARSMTNKANREKQLFGHRAGSKPFVMHQKQKEVGPVDLFKDTHFSESKGWISDEAVARYREMEERRQSQSQSTVEGDPTSFNELEITQEVLGHRSGYVRGLGWGPRPANYGQCNTNNTMSPSSAISELGRLREQLETQREQMETQRVQLETQREQMEAQRAQLETLATLQPVMSALLQRFPELGGLTCVSPQPQNPQPQEVPQQPGPESMPSNSRDPSLPSDL</sequence>
<reference evidence="3" key="2">
    <citation type="submission" date="2023-06" db="EMBL/GenBank/DDBJ databases">
        <authorList>
            <person name="Ma L."/>
            <person name="Liu K.-W."/>
            <person name="Li Z."/>
            <person name="Hsiao Y.-Y."/>
            <person name="Qi Y."/>
            <person name="Fu T."/>
            <person name="Tang G."/>
            <person name="Zhang D."/>
            <person name="Sun W.-H."/>
            <person name="Liu D.-K."/>
            <person name="Li Y."/>
            <person name="Chen G.-Z."/>
            <person name="Liu X.-D."/>
            <person name="Liao X.-Y."/>
            <person name="Jiang Y.-T."/>
            <person name="Yu X."/>
            <person name="Hao Y."/>
            <person name="Huang J."/>
            <person name="Zhao X.-W."/>
            <person name="Ke S."/>
            <person name="Chen Y.-Y."/>
            <person name="Wu W.-L."/>
            <person name="Hsu J.-L."/>
            <person name="Lin Y.-F."/>
            <person name="Huang M.-D."/>
            <person name="Li C.-Y."/>
            <person name="Huang L."/>
            <person name="Wang Z.-W."/>
            <person name="Zhao X."/>
            <person name="Zhong W.-Y."/>
            <person name="Peng D.-H."/>
            <person name="Ahmad S."/>
            <person name="Lan S."/>
            <person name="Zhang J.-S."/>
            <person name="Tsai W.-C."/>
            <person name="Van De Peer Y."/>
            <person name="Liu Z.-J."/>
        </authorList>
    </citation>
    <scope>NUCLEOTIDE SEQUENCE</scope>
    <source>
        <strain evidence="3">CP</strain>
        <tissue evidence="3">Leaves</tissue>
    </source>
</reference>
<dbReference type="PANTHER" id="PTHR33499">
    <property type="entry name" value="OS12G0282400 PROTEIN-RELATED"/>
    <property type="match status" value="1"/>
</dbReference>
<feature type="coiled-coil region" evidence="1">
    <location>
        <begin position="267"/>
        <end position="311"/>
    </location>
</feature>
<organism evidence="3 4">
    <name type="scientific">Acorus calamus</name>
    <name type="common">Sweet flag</name>
    <dbReference type="NCBI Taxonomy" id="4465"/>
    <lineage>
        <taxon>Eukaryota</taxon>
        <taxon>Viridiplantae</taxon>
        <taxon>Streptophyta</taxon>
        <taxon>Embryophyta</taxon>
        <taxon>Tracheophyta</taxon>
        <taxon>Spermatophyta</taxon>
        <taxon>Magnoliopsida</taxon>
        <taxon>Liliopsida</taxon>
        <taxon>Acoraceae</taxon>
        <taxon>Acorus</taxon>
    </lineage>
</organism>
<dbReference type="Proteomes" id="UP001180020">
    <property type="component" value="Unassembled WGS sequence"/>
</dbReference>
<feature type="compositionally biased region" description="Polar residues" evidence="2">
    <location>
        <begin position="210"/>
        <end position="223"/>
    </location>
</feature>
<accession>A0AAV9DFN2</accession>
<evidence type="ECO:0000313" key="4">
    <source>
        <dbReference type="Proteomes" id="UP001180020"/>
    </source>
</evidence>
<feature type="compositionally biased region" description="Low complexity" evidence="2">
    <location>
        <begin position="339"/>
        <end position="349"/>
    </location>
</feature>
<feature type="region of interest" description="Disordered" evidence="2">
    <location>
        <begin position="327"/>
        <end position="365"/>
    </location>
</feature>
<reference evidence="3" key="1">
    <citation type="journal article" date="2023" name="Nat. Commun.">
        <title>Diploid and tetraploid genomes of Acorus and the evolution of monocots.</title>
        <authorList>
            <person name="Ma L."/>
            <person name="Liu K.W."/>
            <person name="Li Z."/>
            <person name="Hsiao Y.Y."/>
            <person name="Qi Y."/>
            <person name="Fu T."/>
            <person name="Tang G.D."/>
            <person name="Zhang D."/>
            <person name="Sun W.H."/>
            <person name="Liu D.K."/>
            <person name="Li Y."/>
            <person name="Chen G.Z."/>
            <person name="Liu X.D."/>
            <person name="Liao X.Y."/>
            <person name="Jiang Y.T."/>
            <person name="Yu X."/>
            <person name="Hao Y."/>
            <person name="Huang J."/>
            <person name="Zhao X.W."/>
            <person name="Ke S."/>
            <person name="Chen Y.Y."/>
            <person name="Wu W.L."/>
            <person name="Hsu J.L."/>
            <person name="Lin Y.F."/>
            <person name="Huang M.D."/>
            <person name="Li C.Y."/>
            <person name="Huang L."/>
            <person name="Wang Z.W."/>
            <person name="Zhao X."/>
            <person name="Zhong W.Y."/>
            <person name="Peng D.H."/>
            <person name="Ahmad S."/>
            <person name="Lan S."/>
            <person name="Zhang J.S."/>
            <person name="Tsai W.C."/>
            <person name="Van de Peer Y."/>
            <person name="Liu Z.J."/>
        </authorList>
    </citation>
    <scope>NUCLEOTIDE SEQUENCE</scope>
    <source>
        <strain evidence="3">CP</strain>
    </source>
</reference>
<keyword evidence="4" id="KW-1185">Reference proteome</keyword>
<keyword evidence="1" id="KW-0175">Coiled coil</keyword>
<evidence type="ECO:0000256" key="2">
    <source>
        <dbReference type="SAM" id="MobiDB-lite"/>
    </source>
</evidence>
<dbReference type="EMBL" id="JAUJYO010000013">
    <property type="protein sequence ID" value="KAK1299953.1"/>
    <property type="molecule type" value="Genomic_DNA"/>
</dbReference>
<dbReference type="PANTHER" id="PTHR33499:SF11">
    <property type="entry name" value="NO APICAL MERISTEM-ASSOCIATED C-TERMINAL DOMAIN-CONTAINING PROTEIN"/>
    <property type="match status" value="1"/>
</dbReference>
<proteinExistence type="predicted"/>
<dbReference type="AlphaFoldDB" id="A0AAV9DFN2"/>
<evidence type="ECO:0000313" key="3">
    <source>
        <dbReference type="EMBL" id="KAK1299953.1"/>
    </source>
</evidence>
<dbReference type="Pfam" id="PF03004">
    <property type="entry name" value="Transposase_24"/>
    <property type="match status" value="1"/>
</dbReference>
<evidence type="ECO:0000256" key="1">
    <source>
        <dbReference type="SAM" id="Coils"/>
    </source>
</evidence>
<name>A0AAV9DFN2_ACOCL</name>
<evidence type="ECO:0008006" key="5">
    <source>
        <dbReference type="Google" id="ProtNLM"/>
    </source>
</evidence>
<protein>
    <recommendedName>
        <fullName evidence="5">Transposase, Ptta/En/Spm, plant</fullName>
    </recommendedName>
</protein>
<gene>
    <name evidence="3" type="ORF">QJS10_CPB13g01145</name>
</gene>